<evidence type="ECO:0000256" key="1">
    <source>
        <dbReference type="SAM" id="MobiDB-lite"/>
    </source>
</evidence>
<dbReference type="AlphaFoldDB" id="A0A7J7F2Z9"/>
<feature type="region of interest" description="Disordered" evidence="1">
    <location>
        <begin position="59"/>
        <end position="83"/>
    </location>
</feature>
<proteinExistence type="predicted"/>
<sequence length="83" mass="9210">MIMLWPQPRALKNVGPEGVALDVIKHATLSDWRPAVSLQNSSARAVAGDNLKKLPAEKSTQDLKFHHHPRKEAGFSVKSTMMH</sequence>
<reference evidence="2 3" key="1">
    <citation type="journal article" date="2020" name="Mol. Biol. Evol.">
        <title>Interspecific Gene Flow and the Evolution of Specialization in Black and White Rhinoceros.</title>
        <authorList>
            <person name="Moodley Y."/>
            <person name="Westbury M.V."/>
            <person name="Russo I.M."/>
            <person name="Gopalakrishnan S."/>
            <person name="Rakotoarivelo A."/>
            <person name="Olsen R.A."/>
            <person name="Prost S."/>
            <person name="Tunstall T."/>
            <person name="Ryder O.A."/>
            <person name="Dalen L."/>
            <person name="Bruford M.W."/>
        </authorList>
    </citation>
    <scope>NUCLEOTIDE SEQUENCE [LARGE SCALE GENOMIC DNA]</scope>
    <source>
        <strain evidence="2">SBR-YM</strain>
        <tissue evidence="2">Skin</tissue>
    </source>
</reference>
<dbReference type="EMBL" id="JACDTQ010001475">
    <property type="protein sequence ID" value="KAF5922393.1"/>
    <property type="molecule type" value="Genomic_DNA"/>
</dbReference>
<accession>A0A7J7F2Z9</accession>
<evidence type="ECO:0000313" key="2">
    <source>
        <dbReference type="EMBL" id="KAF5922393.1"/>
    </source>
</evidence>
<gene>
    <name evidence="2" type="ORF">HPG69_009433</name>
</gene>
<protein>
    <submittedName>
        <fullName evidence="2">Uncharacterized protein</fullName>
    </submittedName>
</protein>
<organism evidence="2 3">
    <name type="scientific">Diceros bicornis minor</name>
    <name type="common">South-central black rhinoceros</name>
    <dbReference type="NCBI Taxonomy" id="77932"/>
    <lineage>
        <taxon>Eukaryota</taxon>
        <taxon>Metazoa</taxon>
        <taxon>Chordata</taxon>
        <taxon>Craniata</taxon>
        <taxon>Vertebrata</taxon>
        <taxon>Euteleostomi</taxon>
        <taxon>Mammalia</taxon>
        <taxon>Eutheria</taxon>
        <taxon>Laurasiatheria</taxon>
        <taxon>Perissodactyla</taxon>
        <taxon>Rhinocerotidae</taxon>
        <taxon>Diceros</taxon>
    </lineage>
</organism>
<comment type="caution">
    <text evidence="2">The sequence shown here is derived from an EMBL/GenBank/DDBJ whole genome shotgun (WGS) entry which is preliminary data.</text>
</comment>
<name>A0A7J7F2Z9_DICBM</name>
<keyword evidence="3" id="KW-1185">Reference proteome</keyword>
<dbReference type="Proteomes" id="UP000551758">
    <property type="component" value="Unassembled WGS sequence"/>
</dbReference>
<evidence type="ECO:0000313" key="3">
    <source>
        <dbReference type="Proteomes" id="UP000551758"/>
    </source>
</evidence>